<reference evidence="2" key="1">
    <citation type="journal article" date="2014" name="Front. Microbiol.">
        <title>High frequency of phylogenetically diverse reductive dehalogenase-homologous genes in deep subseafloor sedimentary metagenomes.</title>
        <authorList>
            <person name="Kawai M."/>
            <person name="Futagami T."/>
            <person name="Toyoda A."/>
            <person name="Takaki Y."/>
            <person name="Nishi S."/>
            <person name="Hori S."/>
            <person name="Arai W."/>
            <person name="Tsubouchi T."/>
            <person name="Morono Y."/>
            <person name="Uchiyama I."/>
            <person name="Ito T."/>
            <person name="Fujiyama A."/>
            <person name="Inagaki F."/>
            <person name="Takami H."/>
        </authorList>
    </citation>
    <scope>NUCLEOTIDE SEQUENCE</scope>
    <source>
        <strain evidence="2">Expedition CK06-06</strain>
    </source>
</reference>
<evidence type="ECO:0000256" key="1">
    <source>
        <dbReference type="SAM" id="MobiDB-lite"/>
    </source>
</evidence>
<proteinExistence type="predicted"/>
<dbReference type="AlphaFoldDB" id="X1N1C1"/>
<feature type="region of interest" description="Disordered" evidence="1">
    <location>
        <begin position="32"/>
        <end position="67"/>
    </location>
</feature>
<protein>
    <submittedName>
        <fullName evidence="2">Uncharacterized protein</fullName>
    </submittedName>
</protein>
<organism evidence="2">
    <name type="scientific">marine sediment metagenome</name>
    <dbReference type="NCBI Taxonomy" id="412755"/>
    <lineage>
        <taxon>unclassified sequences</taxon>
        <taxon>metagenomes</taxon>
        <taxon>ecological metagenomes</taxon>
    </lineage>
</organism>
<evidence type="ECO:0000313" key="2">
    <source>
        <dbReference type="EMBL" id="GAI24041.1"/>
    </source>
</evidence>
<name>X1N1C1_9ZZZZ</name>
<feature type="compositionally biased region" description="Basic and acidic residues" evidence="1">
    <location>
        <begin position="32"/>
        <end position="47"/>
    </location>
</feature>
<comment type="caution">
    <text evidence="2">The sequence shown here is derived from an EMBL/GenBank/DDBJ whole genome shotgun (WGS) entry which is preliminary data.</text>
</comment>
<gene>
    <name evidence="2" type="ORF">S06H3_25783</name>
</gene>
<sequence>MNTNRPALLRKPNNIGFYLFRCSHHQIRKQMEKDGEAGYEDLAERSSEPNYVSEGQRGYVSVDKEAD</sequence>
<dbReference type="EMBL" id="BARV01014855">
    <property type="protein sequence ID" value="GAI24041.1"/>
    <property type="molecule type" value="Genomic_DNA"/>
</dbReference>
<accession>X1N1C1</accession>